<evidence type="ECO:0000259" key="9">
    <source>
        <dbReference type="Pfam" id="PF00482"/>
    </source>
</evidence>
<protein>
    <recommendedName>
        <fullName evidence="9">Type II secretion system protein GspF domain-containing protein</fullName>
    </recommendedName>
</protein>
<accession>X1VHI4</accession>
<keyword evidence="4" id="KW-0997">Cell inner membrane</keyword>
<evidence type="ECO:0000256" key="2">
    <source>
        <dbReference type="ARBA" id="ARBA00005745"/>
    </source>
</evidence>
<keyword evidence="5 8" id="KW-0812">Transmembrane</keyword>
<sequence>VLGLGLVSVVIILTTILPKIIRTIGGGFAALPLPTKMLLRLSDFTRGLFTTYFGWIVIVLIVAGLYYLIKWTKSKGRLKWDSFKLKIPLLGSVLRTIAVGRFARTLGALTKGGVTILEALSVVRDTMGNELLGREIDVVAEKVKGGESLAAPLDESGYFPPLLVQITSIGEQTGKLDELLLNAADTFDAEADSTINRFMAIFPAILILLLALVIGFIIAATLLPIVMMGVGTGAF</sequence>
<keyword evidence="7 8" id="KW-0472">Membrane</keyword>
<dbReference type="EMBL" id="BARW01027881">
    <property type="protein sequence ID" value="GAJ06825.1"/>
    <property type="molecule type" value="Genomic_DNA"/>
</dbReference>
<feature type="non-terminal residue" evidence="10">
    <location>
        <position position="1"/>
    </location>
</feature>
<keyword evidence="6 8" id="KW-1133">Transmembrane helix</keyword>
<feature type="transmembrane region" description="Helical" evidence="8">
    <location>
        <begin position="205"/>
        <end position="230"/>
    </location>
</feature>
<organism evidence="10">
    <name type="scientific">marine sediment metagenome</name>
    <dbReference type="NCBI Taxonomy" id="412755"/>
    <lineage>
        <taxon>unclassified sequences</taxon>
        <taxon>metagenomes</taxon>
        <taxon>ecological metagenomes</taxon>
    </lineage>
</organism>
<comment type="caution">
    <text evidence="10">The sequence shown here is derived from an EMBL/GenBank/DDBJ whole genome shotgun (WGS) entry which is preliminary data.</text>
</comment>
<evidence type="ECO:0000256" key="8">
    <source>
        <dbReference type="SAM" id="Phobius"/>
    </source>
</evidence>
<comment type="similarity">
    <text evidence="2">Belongs to the GSP F family.</text>
</comment>
<evidence type="ECO:0000256" key="7">
    <source>
        <dbReference type="ARBA" id="ARBA00023136"/>
    </source>
</evidence>
<dbReference type="InterPro" id="IPR003004">
    <property type="entry name" value="GspF/PilC"/>
</dbReference>
<evidence type="ECO:0000256" key="4">
    <source>
        <dbReference type="ARBA" id="ARBA00022519"/>
    </source>
</evidence>
<proteinExistence type="inferred from homology"/>
<evidence type="ECO:0000313" key="10">
    <source>
        <dbReference type="EMBL" id="GAJ06825.1"/>
    </source>
</evidence>
<evidence type="ECO:0000256" key="3">
    <source>
        <dbReference type="ARBA" id="ARBA00022475"/>
    </source>
</evidence>
<dbReference type="InterPro" id="IPR042094">
    <property type="entry name" value="T2SS_GspF_sf"/>
</dbReference>
<dbReference type="AlphaFoldDB" id="X1VHI4"/>
<dbReference type="InterPro" id="IPR018076">
    <property type="entry name" value="T2SS_GspF_dom"/>
</dbReference>
<feature type="domain" description="Type II secretion system protein GspF" evidence="9">
    <location>
        <begin position="102"/>
        <end position="224"/>
    </location>
</feature>
<dbReference type="Gene3D" id="1.20.81.30">
    <property type="entry name" value="Type II secretion system (T2SS), domain F"/>
    <property type="match status" value="1"/>
</dbReference>
<dbReference type="GO" id="GO:0005886">
    <property type="term" value="C:plasma membrane"/>
    <property type="evidence" value="ECO:0007669"/>
    <property type="project" value="UniProtKB-SubCell"/>
</dbReference>
<name>X1VHI4_9ZZZZ</name>
<evidence type="ECO:0000256" key="6">
    <source>
        <dbReference type="ARBA" id="ARBA00022989"/>
    </source>
</evidence>
<dbReference type="PANTHER" id="PTHR30012">
    <property type="entry name" value="GENERAL SECRETION PATHWAY PROTEIN"/>
    <property type="match status" value="1"/>
</dbReference>
<dbReference type="GO" id="GO:0015628">
    <property type="term" value="P:protein secretion by the type II secretion system"/>
    <property type="evidence" value="ECO:0007669"/>
    <property type="project" value="TreeGrafter"/>
</dbReference>
<comment type="subcellular location">
    <subcellularLocation>
        <location evidence="1">Cell inner membrane</location>
        <topology evidence="1">Multi-pass membrane protein</topology>
    </subcellularLocation>
</comment>
<dbReference type="Pfam" id="PF00482">
    <property type="entry name" value="T2SSF"/>
    <property type="match status" value="1"/>
</dbReference>
<keyword evidence="3" id="KW-1003">Cell membrane</keyword>
<reference evidence="10" key="1">
    <citation type="journal article" date="2014" name="Front. Microbiol.">
        <title>High frequency of phylogenetically diverse reductive dehalogenase-homologous genes in deep subseafloor sedimentary metagenomes.</title>
        <authorList>
            <person name="Kawai M."/>
            <person name="Futagami T."/>
            <person name="Toyoda A."/>
            <person name="Takaki Y."/>
            <person name="Nishi S."/>
            <person name="Hori S."/>
            <person name="Arai W."/>
            <person name="Tsubouchi T."/>
            <person name="Morono Y."/>
            <person name="Uchiyama I."/>
            <person name="Ito T."/>
            <person name="Fujiyama A."/>
            <person name="Inagaki F."/>
            <person name="Takami H."/>
        </authorList>
    </citation>
    <scope>NUCLEOTIDE SEQUENCE</scope>
    <source>
        <strain evidence="10">Expedition CK06-06</strain>
    </source>
</reference>
<gene>
    <name evidence="10" type="ORF">S12H4_45142</name>
</gene>
<dbReference type="PANTHER" id="PTHR30012:SF0">
    <property type="entry name" value="TYPE II SECRETION SYSTEM PROTEIN F-RELATED"/>
    <property type="match status" value="1"/>
</dbReference>
<evidence type="ECO:0000256" key="1">
    <source>
        <dbReference type="ARBA" id="ARBA00004429"/>
    </source>
</evidence>
<dbReference type="FunFam" id="1.20.81.30:FF:000001">
    <property type="entry name" value="Type II secretion system protein F"/>
    <property type="match status" value="1"/>
</dbReference>
<evidence type="ECO:0000256" key="5">
    <source>
        <dbReference type="ARBA" id="ARBA00022692"/>
    </source>
</evidence>
<feature type="transmembrane region" description="Helical" evidence="8">
    <location>
        <begin position="49"/>
        <end position="69"/>
    </location>
</feature>